<dbReference type="GO" id="GO:0006508">
    <property type="term" value="P:proteolysis"/>
    <property type="evidence" value="ECO:0007669"/>
    <property type="project" value="UniProtKB-KW"/>
</dbReference>
<feature type="signal peptide" evidence="4">
    <location>
        <begin position="1"/>
        <end position="21"/>
    </location>
</feature>
<dbReference type="InterPro" id="IPR051487">
    <property type="entry name" value="Ser/Thr_Proteases_Immune/Dev"/>
</dbReference>
<gene>
    <name evidence="6" type="ORF">NEZAVI_LOCUS10236</name>
</gene>
<dbReference type="Pfam" id="PF00089">
    <property type="entry name" value="Trypsin"/>
    <property type="match status" value="1"/>
</dbReference>
<reference evidence="6" key="1">
    <citation type="submission" date="2022-01" db="EMBL/GenBank/DDBJ databases">
        <authorList>
            <person name="King R."/>
        </authorList>
    </citation>
    <scope>NUCLEOTIDE SEQUENCE</scope>
</reference>
<keyword evidence="3" id="KW-0720">Serine protease</keyword>
<evidence type="ECO:0000256" key="1">
    <source>
        <dbReference type="ARBA" id="ARBA00023157"/>
    </source>
</evidence>
<keyword evidence="3" id="KW-0645">Protease</keyword>
<evidence type="ECO:0000313" key="7">
    <source>
        <dbReference type="Proteomes" id="UP001152798"/>
    </source>
</evidence>
<keyword evidence="7" id="KW-1185">Reference proteome</keyword>
<dbReference type="SUPFAM" id="SSF50494">
    <property type="entry name" value="Trypsin-like serine proteases"/>
    <property type="match status" value="1"/>
</dbReference>
<evidence type="ECO:0000256" key="3">
    <source>
        <dbReference type="RuleBase" id="RU363034"/>
    </source>
</evidence>
<dbReference type="InterPro" id="IPR001314">
    <property type="entry name" value="Peptidase_S1A"/>
</dbReference>
<dbReference type="GO" id="GO:0004252">
    <property type="term" value="F:serine-type endopeptidase activity"/>
    <property type="evidence" value="ECO:0007669"/>
    <property type="project" value="InterPro"/>
</dbReference>
<keyword evidence="3" id="KW-0378">Hydrolase</keyword>
<comment type="similarity">
    <text evidence="2">Belongs to the peptidase S1 family. CLIP subfamily.</text>
</comment>
<dbReference type="AlphaFoldDB" id="A0A9P0HG05"/>
<dbReference type="InterPro" id="IPR033116">
    <property type="entry name" value="TRYPSIN_SER"/>
</dbReference>
<dbReference type="EMBL" id="OV725081">
    <property type="protein sequence ID" value="CAH1401152.1"/>
    <property type="molecule type" value="Genomic_DNA"/>
</dbReference>
<dbReference type="CDD" id="cd00190">
    <property type="entry name" value="Tryp_SPc"/>
    <property type="match status" value="1"/>
</dbReference>
<sequence length="263" mass="28719">MESWNVILLLAWLWVGNELEGANFNDTRASRSLGSKTTTCPCGASNKGRVVGGYRAMPNEYPWVASLVRNKDSVHVCAATIITESIAITAAHCIVNKEPTSLRVGTSDISKPGALIPLKGYSSYNWNPGRTGGLNDISLIYMARPITFSAAVRWGRLGFQRPGSKNLMEADVQVIPFNVCKMYHKSLQLPVTQLCFRTPGKGGCFGDSGGPVVWLDPETNRYTLLGLVSFGSPKCDTKIPTVNTDVSAFIPWIRSTIQSKFKK</sequence>
<proteinExistence type="inferred from homology"/>
<dbReference type="InterPro" id="IPR018114">
    <property type="entry name" value="TRYPSIN_HIS"/>
</dbReference>
<feature type="domain" description="Peptidase S1" evidence="5">
    <location>
        <begin position="50"/>
        <end position="258"/>
    </location>
</feature>
<dbReference type="InterPro" id="IPR001254">
    <property type="entry name" value="Trypsin_dom"/>
</dbReference>
<accession>A0A9P0HG05</accession>
<dbReference type="InterPro" id="IPR009003">
    <property type="entry name" value="Peptidase_S1_PA"/>
</dbReference>
<dbReference type="PANTHER" id="PTHR24256">
    <property type="entry name" value="TRYPTASE-RELATED"/>
    <property type="match status" value="1"/>
</dbReference>
<evidence type="ECO:0000313" key="6">
    <source>
        <dbReference type="EMBL" id="CAH1401152.1"/>
    </source>
</evidence>
<dbReference type="Gene3D" id="2.40.10.10">
    <property type="entry name" value="Trypsin-like serine proteases"/>
    <property type="match status" value="2"/>
</dbReference>
<dbReference type="PRINTS" id="PR00722">
    <property type="entry name" value="CHYMOTRYPSIN"/>
</dbReference>
<name>A0A9P0HG05_NEZVI</name>
<dbReference type="PROSITE" id="PS00134">
    <property type="entry name" value="TRYPSIN_HIS"/>
    <property type="match status" value="1"/>
</dbReference>
<evidence type="ECO:0000256" key="4">
    <source>
        <dbReference type="SAM" id="SignalP"/>
    </source>
</evidence>
<dbReference type="PROSITE" id="PS50240">
    <property type="entry name" value="TRYPSIN_DOM"/>
    <property type="match status" value="1"/>
</dbReference>
<evidence type="ECO:0000259" key="5">
    <source>
        <dbReference type="PROSITE" id="PS50240"/>
    </source>
</evidence>
<keyword evidence="4" id="KW-0732">Signal</keyword>
<organism evidence="6 7">
    <name type="scientific">Nezara viridula</name>
    <name type="common">Southern green stink bug</name>
    <name type="synonym">Cimex viridulus</name>
    <dbReference type="NCBI Taxonomy" id="85310"/>
    <lineage>
        <taxon>Eukaryota</taxon>
        <taxon>Metazoa</taxon>
        <taxon>Ecdysozoa</taxon>
        <taxon>Arthropoda</taxon>
        <taxon>Hexapoda</taxon>
        <taxon>Insecta</taxon>
        <taxon>Pterygota</taxon>
        <taxon>Neoptera</taxon>
        <taxon>Paraneoptera</taxon>
        <taxon>Hemiptera</taxon>
        <taxon>Heteroptera</taxon>
        <taxon>Panheteroptera</taxon>
        <taxon>Pentatomomorpha</taxon>
        <taxon>Pentatomoidea</taxon>
        <taxon>Pentatomidae</taxon>
        <taxon>Pentatominae</taxon>
        <taxon>Nezara</taxon>
    </lineage>
</organism>
<dbReference type="OrthoDB" id="6613611at2759"/>
<dbReference type="InterPro" id="IPR043504">
    <property type="entry name" value="Peptidase_S1_PA_chymotrypsin"/>
</dbReference>
<feature type="chain" id="PRO_5040181636" description="Peptidase S1 domain-containing protein" evidence="4">
    <location>
        <begin position="22"/>
        <end position="263"/>
    </location>
</feature>
<dbReference type="Proteomes" id="UP001152798">
    <property type="component" value="Chromosome 5"/>
</dbReference>
<dbReference type="SMART" id="SM00020">
    <property type="entry name" value="Tryp_SPc"/>
    <property type="match status" value="1"/>
</dbReference>
<evidence type="ECO:0000256" key="2">
    <source>
        <dbReference type="ARBA" id="ARBA00024195"/>
    </source>
</evidence>
<dbReference type="PROSITE" id="PS00135">
    <property type="entry name" value="TRYPSIN_SER"/>
    <property type="match status" value="1"/>
</dbReference>
<keyword evidence="1" id="KW-1015">Disulfide bond</keyword>
<protein>
    <recommendedName>
        <fullName evidence="5">Peptidase S1 domain-containing protein</fullName>
    </recommendedName>
</protein>